<dbReference type="SUPFAM" id="SSF53098">
    <property type="entry name" value="Ribonuclease H-like"/>
    <property type="match status" value="1"/>
</dbReference>
<accession>A0A9Q3FUX5</accession>
<dbReference type="GO" id="GO:0015074">
    <property type="term" value="P:DNA integration"/>
    <property type="evidence" value="ECO:0007669"/>
    <property type="project" value="InterPro"/>
</dbReference>
<dbReference type="GO" id="GO:0003723">
    <property type="term" value="F:RNA binding"/>
    <property type="evidence" value="ECO:0007669"/>
    <property type="project" value="UniProtKB-KW"/>
</dbReference>
<dbReference type="EMBL" id="AVOT02049964">
    <property type="protein sequence ID" value="MBW0545092.1"/>
    <property type="molecule type" value="Genomic_DNA"/>
</dbReference>
<organism evidence="3 4">
    <name type="scientific">Austropuccinia psidii MF-1</name>
    <dbReference type="NCBI Taxonomy" id="1389203"/>
    <lineage>
        <taxon>Eukaryota</taxon>
        <taxon>Fungi</taxon>
        <taxon>Dikarya</taxon>
        <taxon>Basidiomycota</taxon>
        <taxon>Pucciniomycotina</taxon>
        <taxon>Pucciniomycetes</taxon>
        <taxon>Pucciniales</taxon>
        <taxon>Sphaerophragmiaceae</taxon>
        <taxon>Austropuccinia</taxon>
    </lineage>
</organism>
<gene>
    <name evidence="3" type="ORF">O181_084807</name>
</gene>
<name>A0A9Q3FUX5_9BASI</name>
<feature type="domain" description="Integrase catalytic" evidence="2">
    <location>
        <begin position="1"/>
        <end position="135"/>
    </location>
</feature>
<dbReference type="InterPro" id="IPR012337">
    <property type="entry name" value="RNaseH-like_sf"/>
</dbReference>
<dbReference type="Gene3D" id="3.30.420.10">
    <property type="entry name" value="Ribonuclease H-like superfamily/Ribonuclease H"/>
    <property type="match status" value="1"/>
</dbReference>
<evidence type="ECO:0000256" key="1">
    <source>
        <dbReference type="ARBA" id="ARBA00022884"/>
    </source>
</evidence>
<dbReference type="InterPro" id="IPR036397">
    <property type="entry name" value="RNaseH_sf"/>
</dbReference>
<dbReference type="PROSITE" id="PS50994">
    <property type="entry name" value="INTEGRASE"/>
    <property type="match status" value="1"/>
</dbReference>
<proteinExistence type="predicted"/>
<dbReference type="Proteomes" id="UP000765509">
    <property type="component" value="Unassembled WGS sequence"/>
</dbReference>
<evidence type="ECO:0000313" key="3">
    <source>
        <dbReference type="EMBL" id="MBW0545092.1"/>
    </source>
</evidence>
<keyword evidence="1" id="KW-0694">RNA-binding</keyword>
<evidence type="ECO:0000313" key="4">
    <source>
        <dbReference type="Proteomes" id="UP000765509"/>
    </source>
</evidence>
<evidence type="ECO:0000259" key="2">
    <source>
        <dbReference type="PROSITE" id="PS50994"/>
    </source>
</evidence>
<keyword evidence="4" id="KW-1185">Reference proteome</keyword>
<dbReference type="GO" id="GO:0005634">
    <property type="term" value="C:nucleus"/>
    <property type="evidence" value="ECO:0007669"/>
    <property type="project" value="UniProtKB-ARBA"/>
</dbReference>
<dbReference type="InterPro" id="IPR001584">
    <property type="entry name" value="Integrase_cat-core"/>
</dbReference>
<sequence>MDLVAFLPPGADRSYNSFLGINDRLSKSPVFLQYYKDDTAVDTSLPIWNIVVLWIRIYTNIISYRDPKFTFAPWTNLHQLHGTKLSFFTDQDPQTDGLAERMIQTLKEIFRRFWAYGLELKDCGGFRNDWCTLLC</sequence>
<comment type="caution">
    <text evidence="3">The sequence shown here is derived from an EMBL/GenBank/DDBJ whole genome shotgun (WGS) entry which is preliminary data.</text>
</comment>
<reference evidence="3" key="1">
    <citation type="submission" date="2021-03" db="EMBL/GenBank/DDBJ databases">
        <title>Draft genome sequence of rust myrtle Austropuccinia psidii MF-1, a brazilian biotype.</title>
        <authorList>
            <person name="Quecine M.C."/>
            <person name="Pachon D.M.R."/>
            <person name="Bonatelli M.L."/>
            <person name="Correr F.H."/>
            <person name="Franceschini L.M."/>
            <person name="Leite T.F."/>
            <person name="Margarido G.R.A."/>
            <person name="Almeida C.A."/>
            <person name="Ferrarezi J.A."/>
            <person name="Labate C.A."/>
        </authorList>
    </citation>
    <scope>NUCLEOTIDE SEQUENCE</scope>
    <source>
        <strain evidence="3">MF-1</strain>
    </source>
</reference>
<dbReference type="AlphaFoldDB" id="A0A9Q3FUX5"/>
<protein>
    <recommendedName>
        <fullName evidence="2">Integrase catalytic domain-containing protein</fullName>
    </recommendedName>
</protein>